<evidence type="ECO:0000313" key="2">
    <source>
        <dbReference type="Proteomes" id="UP000029492"/>
    </source>
</evidence>
<evidence type="ECO:0000313" key="1">
    <source>
        <dbReference type="EMBL" id="AIQ93394.1"/>
    </source>
</evidence>
<dbReference type="EMBL" id="CP003811">
    <property type="protein sequence ID" value="AIQ93394.1"/>
    <property type="molecule type" value="Genomic_DNA"/>
</dbReference>
<dbReference type="Proteomes" id="UP000029492">
    <property type="component" value="Chromosome"/>
</dbReference>
<name>A0A089QFQ0_9HYPH</name>
<reference evidence="1 2" key="1">
    <citation type="journal article" date="2014" name="PLoS ONE">
        <title>Genome Information of Methylobacterium oryzae, a Plant-Probiotic Methylotroph in the Phyllosphere.</title>
        <authorList>
            <person name="Kwak M.J."/>
            <person name="Jeong H."/>
            <person name="Madhaiyan M."/>
            <person name="Lee Y."/>
            <person name="Sa T.M."/>
            <person name="Oh T.K."/>
            <person name="Kim J.F."/>
        </authorList>
    </citation>
    <scope>NUCLEOTIDE SEQUENCE [LARGE SCALE GENOMIC DNA]</scope>
    <source>
        <strain evidence="1 2">CBMB20</strain>
    </source>
</reference>
<gene>
    <name evidence="1" type="ORF">MOC_5639</name>
</gene>
<dbReference type="STRING" id="693986.MOC_5639"/>
<keyword evidence="2" id="KW-1185">Reference proteome</keyword>
<protein>
    <submittedName>
        <fullName evidence="1">Protein of unassigned function</fullName>
    </submittedName>
</protein>
<organism evidence="1 2">
    <name type="scientific">Methylobacterium oryzae CBMB20</name>
    <dbReference type="NCBI Taxonomy" id="693986"/>
    <lineage>
        <taxon>Bacteria</taxon>
        <taxon>Pseudomonadati</taxon>
        <taxon>Pseudomonadota</taxon>
        <taxon>Alphaproteobacteria</taxon>
        <taxon>Hyphomicrobiales</taxon>
        <taxon>Methylobacteriaceae</taxon>
        <taxon>Methylobacterium</taxon>
    </lineage>
</organism>
<proteinExistence type="predicted"/>
<dbReference type="AlphaFoldDB" id="A0A089QFQ0"/>
<dbReference type="KEGG" id="mor:MOC_5639"/>
<accession>A0A089QFQ0</accession>
<sequence>MRIALVRQLHRVFGRARIVVTLSTGGRARGGTFGLGPVLSFANE</sequence>
<dbReference type="HOGENOM" id="CLU_3218554_0_0_5"/>